<dbReference type="PIRSF" id="PIRSF000188">
    <property type="entry name" value="Phe_leu_dh"/>
    <property type="match status" value="1"/>
</dbReference>
<dbReference type="GO" id="GO:0000166">
    <property type="term" value="F:nucleotide binding"/>
    <property type="evidence" value="ECO:0007669"/>
    <property type="project" value="UniProtKB-KW"/>
</dbReference>
<name>A0A7W5FPA7_9BACL</name>
<evidence type="ECO:0000313" key="8">
    <source>
        <dbReference type="EMBL" id="MBB3112032.1"/>
    </source>
</evidence>
<keyword evidence="3 5" id="KW-0520">NAD</keyword>
<evidence type="ECO:0000313" key="9">
    <source>
        <dbReference type="Proteomes" id="UP000570361"/>
    </source>
</evidence>
<dbReference type="GO" id="GO:0006520">
    <property type="term" value="P:amino acid metabolic process"/>
    <property type="evidence" value="ECO:0007669"/>
    <property type="project" value="InterPro"/>
</dbReference>
<dbReference type="PROSITE" id="PS00074">
    <property type="entry name" value="GLFV_DEHYDROGENASE"/>
    <property type="match status" value="1"/>
</dbReference>
<dbReference type="Gene3D" id="3.40.50.720">
    <property type="entry name" value="NAD(P)-binding Rossmann-like Domain"/>
    <property type="match status" value="1"/>
</dbReference>
<comment type="similarity">
    <text evidence="1 6">Belongs to the Glu/Leu/Phe/Val dehydrogenases family.</text>
</comment>
<dbReference type="EC" id="1.4.1.9" evidence="8"/>
<dbReference type="PRINTS" id="PR00082">
    <property type="entry name" value="GLFDHDRGNASE"/>
</dbReference>
<dbReference type="CDD" id="cd01075">
    <property type="entry name" value="NAD_bind_Leu_Phe_Val_DH"/>
    <property type="match status" value="1"/>
</dbReference>
<dbReference type="GO" id="GO:0050049">
    <property type="term" value="F:L-leucine dehydrogenase activity"/>
    <property type="evidence" value="ECO:0007669"/>
    <property type="project" value="UniProtKB-EC"/>
</dbReference>
<keyword evidence="5" id="KW-0547">Nucleotide-binding</keyword>
<dbReference type="AlphaFoldDB" id="A0A7W5FPA7"/>
<keyword evidence="2 6" id="KW-0560">Oxidoreductase</keyword>
<feature type="binding site" evidence="5">
    <location>
        <begin position="181"/>
        <end position="186"/>
    </location>
    <ligand>
        <name>NAD(+)</name>
        <dbReference type="ChEBI" id="CHEBI:57540"/>
    </ligand>
</feature>
<dbReference type="RefSeq" id="WP_246427790.1">
    <property type="nucleotide sequence ID" value="NZ_JACHXK010000010.1"/>
</dbReference>
<evidence type="ECO:0000259" key="7">
    <source>
        <dbReference type="SMART" id="SM00839"/>
    </source>
</evidence>
<dbReference type="PANTHER" id="PTHR42722">
    <property type="entry name" value="LEUCINE DEHYDROGENASE"/>
    <property type="match status" value="1"/>
</dbReference>
<dbReference type="Pfam" id="PF00208">
    <property type="entry name" value="ELFV_dehydrog"/>
    <property type="match status" value="2"/>
</dbReference>
<comment type="caution">
    <text evidence="8">The sequence shown here is derived from an EMBL/GenBank/DDBJ whole genome shotgun (WGS) entry which is preliminary data.</text>
</comment>
<dbReference type="EMBL" id="JACHXK010000010">
    <property type="protein sequence ID" value="MBB3112032.1"/>
    <property type="molecule type" value="Genomic_DNA"/>
</dbReference>
<dbReference type="InterPro" id="IPR006096">
    <property type="entry name" value="Glu/Leu/Phe/Val/Trp_DH_C"/>
</dbReference>
<gene>
    <name evidence="8" type="ORF">FHS18_004110</name>
</gene>
<feature type="domain" description="Glutamate/phenylalanine/leucine/valine/L-tryptophan dehydrogenase C-terminal" evidence="7">
    <location>
        <begin position="144"/>
        <end position="347"/>
    </location>
</feature>
<accession>A0A7W5FPA7</accession>
<dbReference type="Proteomes" id="UP000570361">
    <property type="component" value="Unassembled WGS sequence"/>
</dbReference>
<keyword evidence="9" id="KW-1185">Reference proteome</keyword>
<dbReference type="PANTHER" id="PTHR42722:SF1">
    <property type="entry name" value="VALINE DEHYDROGENASE"/>
    <property type="match status" value="1"/>
</dbReference>
<dbReference type="InterPro" id="IPR033524">
    <property type="entry name" value="Glu/Leu/Phe/Val_DH_AS"/>
</dbReference>
<sequence length="347" mass="37108">MNVMDEMERLSIEQLVVCQDRASGLRAVIAVHSTKRGPALGGCRMWAYKSEQEAIIDAMRLARGMTYKAAVFGLDYGGGKAVILGNPETDKSEALFKALGRYISYMNGRYITGVDLGTTVTDMDGVGKETMYVTDTTGSIMATDDFTPEMTAYGVYLGMKASAAAAFGSSSLQGRKVAVQGLGKVGMRLCRYLHEAGAELLVADLDGGRVRSAAMAYSADIALPEAIMQEPCDIFAPCAMGGLLNDETIPKLRCAIVAGSANNQLLEEAHGQLLCDRGILYAPDYVINAGGLLITAREIQGGSAGDMMRSVEQIESVLRLVFRYAKSAGIPTNQAANRIAERNIKRA</sequence>
<proteinExistence type="inferred from homology"/>
<dbReference type="Pfam" id="PF02812">
    <property type="entry name" value="ELFV_dehydrog_N"/>
    <property type="match status" value="1"/>
</dbReference>
<protein>
    <submittedName>
        <fullName evidence="8">Leucine dehydrogenase</fullName>
        <ecNumber evidence="8">1.4.1.9</ecNumber>
    </submittedName>
</protein>
<dbReference type="InterPro" id="IPR006097">
    <property type="entry name" value="Glu/Leu/Phe/Val/Trp_DH_dimer"/>
</dbReference>
<dbReference type="SMART" id="SM00839">
    <property type="entry name" value="ELFV_dehydrog"/>
    <property type="match status" value="1"/>
</dbReference>
<dbReference type="SUPFAM" id="SSF51735">
    <property type="entry name" value="NAD(P)-binding Rossmann-fold domains"/>
    <property type="match status" value="1"/>
</dbReference>
<evidence type="ECO:0000256" key="2">
    <source>
        <dbReference type="ARBA" id="ARBA00023002"/>
    </source>
</evidence>
<dbReference type="InterPro" id="IPR006095">
    <property type="entry name" value="Glu/Leu/Phe/Val/Trp_DH"/>
</dbReference>
<evidence type="ECO:0000256" key="3">
    <source>
        <dbReference type="ARBA" id="ARBA00023027"/>
    </source>
</evidence>
<dbReference type="FunFam" id="3.40.50.10860:FF:000010">
    <property type="entry name" value="Leucine dehydrogenase"/>
    <property type="match status" value="1"/>
</dbReference>
<dbReference type="SUPFAM" id="SSF53223">
    <property type="entry name" value="Aminoacid dehydrogenase-like, N-terminal domain"/>
    <property type="match status" value="1"/>
</dbReference>
<evidence type="ECO:0000256" key="5">
    <source>
        <dbReference type="PIRSR" id="PIRSR000188-2"/>
    </source>
</evidence>
<evidence type="ECO:0000256" key="6">
    <source>
        <dbReference type="RuleBase" id="RU004417"/>
    </source>
</evidence>
<reference evidence="8 9" key="1">
    <citation type="submission" date="2020-08" db="EMBL/GenBank/DDBJ databases">
        <title>Genomic Encyclopedia of Type Strains, Phase III (KMG-III): the genomes of soil and plant-associated and newly described type strains.</title>
        <authorList>
            <person name="Whitman W."/>
        </authorList>
    </citation>
    <scope>NUCLEOTIDE SEQUENCE [LARGE SCALE GENOMIC DNA]</scope>
    <source>
        <strain evidence="8 9">CECT 5862</strain>
    </source>
</reference>
<dbReference type="Gene3D" id="3.40.50.10860">
    <property type="entry name" value="Leucine Dehydrogenase, chain A, domain 1"/>
    <property type="match status" value="1"/>
</dbReference>
<feature type="active site" description="Proton donor/acceptor" evidence="4">
    <location>
        <position position="80"/>
    </location>
</feature>
<organism evidence="8 9">
    <name type="scientific">Paenibacillus phyllosphaerae</name>
    <dbReference type="NCBI Taxonomy" id="274593"/>
    <lineage>
        <taxon>Bacteria</taxon>
        <taxon>Bacillati</taxon>
        <taxon>Bacillota</taxon>
        <taxon>Bacilli</taxon>
        <taxon>Bacillales</taxon>
        <taxon>Paenibacillaceae</taxon>
        <taxon>Paenibacillus</taxon>
    </lineage>
</organism>
<dbReference type="InterPro" id="IPR046346">
    <property type="entry name" value="Aminoacid_DH-like_N_sf"/>
</dbReference>
<evidence type="ECO:0000256" key="4">
    <source>
        <dbReference type="PIRSR" id="PIRSR000188-1"/>
    </source>
</evidence>
<dbReference type="InterPro" id="IPR016211">
    <property type="entry name" value="Glu/Phe/Leu/Val/Trp_DH_bac/arc"/>
</dbReference>
<dbReference type="InterPro" id="IPR036291">
    <property type="entry name" value="NAD(P)-bd_dom_sf"/>
</dbReference>
<evidence type="ECO:0000256" key="1">
    <source>
        <dbReference type="ARBA" id="ARBA00006382"/>
    </source>
</evidence>